<dbReference type="Gene3D" id="3.30.565.10">
    <property type="entry name" value="Histidine kinase-like ATPase, C-terminal domain"/>
    <property type="match status" value="1"/>
</dbReference>
<keyword evidence="1" id="KW-1133">Transmembrane helix</keyword>
<comment type="caution">
    <text evidence="3">The sequence shown here is derived from an EMBL/GenBank/DDBJ whole genome shotgun (WGS) entry which is preliminary data.</text>
</comment>
<evidence type="ECO:0000256" key="1">
    <source>
        <dbReference type="SAM" id="Phobius"/>
    </source>
</evidence>
<feature type="transmembrane region" description="Helical" evidence="1">
    <location>
        <begin position="54"/>
        <end position="71"/>
    </location>
</feature>
<dbReference type="RefSeq" id="WP_086335518.1">
    <property type="nucleotide sequence ID" value="NZ_NGMS01000004.1"/>
</dbReference>
<feature type="transmembrane region" description="Helical" evidence="1">
    <location>
        <begin position="6"/>
        <end position="21"/>
    </location>
</feature>
<evidence type="ECO:0000313" key="3">
    <source>
        <dbReference type="EMBL" id="OTP24820.1"/>
    </source>
</evidence>
<accession>A0A242KVE0</accession>
<feature type="transmembrane region" description="Helical" evidence="1">
    <location>
        <begin position="178"/>
        <end position="200"/>
    </location>
</feature>
<dbReference type="InterPro" id="IPR032834">
    <property type="entry name" value="NatK-like_C"/>
</dbReference>
<dbReference type="SUPFAM" id="SSF55874">
    <property type="entry name" value="ATPase domain of HSP90 chaperone/DNA topoisomerase II/histidine kinase"/>
    <property type="match status" value="1"/>
</dbReference>
<evidence type="ECO:0000313" key="4">
    <source>
        <dbReference type="Proteomes" id="UP000195024"/>
    </source>
</evidence>
<dbReference type="Pfam" id="PF14501">
    <property type="entry name" value="HATPase_c_5"/>
    <property type="match status" value="1"/>
</dbReference>
<dbReference type="PANTHER" id="PTHR40448">
    <property type="entry name" value="TWO-COMPONENT SENSOR HISTIDINE KINASE"/>
    <property type="match status" value="1"/>
</dbReference>
<feature type="domain" description="Sensor histidine kinase NatK-like C-terminal" evidence="2">
    <location>
        <begin position="315"/>
        <end position="418"/>
    </location>
</feature>
<keyword evidence="1" id="KW-0472">Membrane</keyword>
<dbReference type="AlphaFoldDB" id="A0A242KVE0"/>
<gene>
    <name evidence="3" type="ORF">A5802_002975</name>
</gene>
<dbReference type="Proteomes" id="UP000195024">
    <property type="component" value="Unassembled WGS sequence"/>
</dbReference>
<dbReference type="GO" id="GO:0042802">
    <property type="term" value="F:identical protein binding"/>
    <property type="evidence" value="ECO:0007669"/>
    <property type="project" value="TreeGrafter"/>
</dbReference>
<dbReference type="InterPro" id="IPR036890">
    <property type="entry name" value="HATPase_C_sf"/>
</dbReference>
<feature type="transmembrane region" description="Helical" evidence="1">
    <location>
        <begin position="155"/>
        <end position="172"/>
    </location>
</feature>
<proteinExistence type="predicted"/>
<evidence type="ECO:0000259" key="2">
    <source>
        <dbReference type="Pfam" id="PF14501"/>
    </source>
</evidence>
<keyword evidence="1" id="KW-0812">Transmembrane</keyword>
<sequence length="423" mass="49408">MQYEILVLLVFIEHIVFNLWVGRRLLSYIEKTVLIISFHLLAALSIIWVDLDMLFISILYLINFIIIYRSTKEYHITAYYMVCEYLIVQISLICSFSLFSYLTNSDYDELKNKIFYFLILLMIIIFGFCTMLFSKIYNKFEVLAFFKLLSKKHKIGMSIFLSLFILFAYLQAIFEEEYWLYTIILFLMAFIIIGGSYLLVQLKLYYDELGAIVTQYDREMMSLNEVKEFKHDYKGVLFTLANLIDKGDLAGAAMQLQEITEYSSSIVQEDISISLNRMKNLPIKSVLFLEIKKATDLGVSVTVNIDCEINEIPVNLLDLTRCLTIIMDNAIEASCELTNANIELVINKNLNMLKIIVENNYDKRRSFPLSQIEKKGITTKENHLGLGLQNLHKIVGAYENMDYDLYRDHKKFRVTLMIDDIKQ</sequence>
<organism evidence="3 4">
    <name type="scientific">Enterococcus mundtii</name>
    <dbReference type="NCBI Taxonomy" id="53346"/>
    <lineage>
        <taxon>Bacteria</taxon>
        <taxon>Bacillati</taxon>
        <taxon>Bacillota</taxon>
        <taxon>Bacilli</taxon>
        <taxon>Lactobacillales</taxon>
        <taxon>Enterococcaceae</taxon>
        <taxon>Enterococcus</taxon>
    </lineage>
</organism>
<feature type="transmembrane region" description="Helical" evidence="1">
    <location>
        <begin position="114"/>
        <end position="134"/>
    </location>
</feature>
<feature type="transmembrane region" description="Helical" evidence="1">
    <location>
        <begin position="28"/>
        <end position="48"/>
    </location>
</feature>
<dbReference type="EMBL" id="NGMS01000004">
    <property type="protein sequence ID" value="OTP24820.1"/>
    <property type="molecule type" value="Genomic_DNA"/>
</dbReference>
<protein>
    <recommendedName>
        <fullName evidence="2">Sensor histidine kinase NatK-like C-terminal domain-containing protein</fullName>
    </recommendedName>
</protein>
<feature type="transmembrane region" description="Helical" evidence="1">
    <location>
        <begin position="78"/>
        <end position="102"/>
    </location>
</feature>
<reference evidence="3 4" key="1">
    <citation type="submission" date="2017-05" db="EMBL/GenBank/DDBJ databases">
        <title>The Genome Sequence of Enterococcus mundtii 6B1_DIV0119.</title>
        <authorList>
            <consortium name="The Broad Institute Genomics Platform"/>
            <consortium name="The Broad Institute Genomic Center for Infectious Diseases"/>
            <person name="Earl A."/>
            <person name="Manson A."/>
            <person name="Schwartman J."/>
            <person name="Gilmore M."/>
            <person name="Abouelleil A."/>
            <person name="Cao P."/>
            <person name="Chapman S."/>
            <person name="Cusick C."/>
            <person name="Shea T."/>
            <person name="Young S."/>
            <person name="Neafsey D."/>
            <person name="Nusbaum C."/>
            <person name="Birren B."/>
        </authorList>
    </citation>
    <scope>NUCLEOTIDE SEQUENCE [LARGE SCALE GENOMIC DNA]</scope>
    <source>
        <strain evidence="3 4">6B1_DIV0119</strain>
    </source>
</reference>
<dbReference type="PANTHER" id="PTHR40448:SF1">
    <property type="entry name" value="TWO-COMPONENT SENSOR HISTIDINE KINASE"/>
    <property type="match status" value="1"/>
</dbReference>
<name>A0A242KVE0_ENTMU</name>